<dbReference type="InterPro" id="IPR000742">
    <property type="entry name" value="EGF"/>
</dbReference>
<organism evidence="4 5">
    <name type="scientific">Symbiodinium natans</name>
    <dbReference type="NCBI Taxonomy" id="878477"/>
    <lineage>
        <taxon>Eukaryota</taxon>
        <taxon>Sar</taxon>
        <taxon>Alveolata</taxon>
        <taxon>Dinophyceae</taxon>
        <taxon>Suessiales</taxon>
        <taxon>Symbiodiniaceae</taxon>
        <taxon>Symbiodinium</taxon>
    </lineage>
</organism>
<feature type="domain" description="EGF-like" evidence="3">
    <location>
        <begin position="701"/>
        <end position="762"/>
    </location>
</feature>
<feature type="transmembrane region" description="Helical" evidence="1">
    <location>
        <begin position="348"/>
        <end position="368"/>
    </location>
</feature>
<evidence type="ECO:0000256" key="1">
    <source>
        <dbReference type="SAM" id="Phobius"/>
    </source>
</evidence>
<gene>
    <name evidence="4" type="primary">Jag1</name>
    <name evidence="4" type="ORF">SNAT2548_LOCUS2617</name>
</gene>
<keyword evidence="1" id="KW-0812">Transmembrane</keyword>
<protein>
    <submittedName>
        <fullName evidence="4">Jag1 protein</fullName>
    </submittedName>
</protein>
<feature type="domain" description="EGF-like" evidence="3">
    <location>
        <begin position="850"/>
        <end position="890"/>
    </location>
</feature>
<dbReference type="OrthoDB" id="406708at2759"/>
<feature type="transmembrane region" description="Helical" evidence="1">
    <location>
        <begin position="152"/>
        <end position="178"/>
    </location>
</feature>
<evidence type="ECO:0000256" key="2">
    <source>
        <dbReference type="SAM" id="SignalP"/>
    </source>
</evidence>
<feature type="transmembrane region" description="Helical" evidence="1">
    <location>
        <begin position="59"/>
        <end position="81"/>
    </location>
</feature>
<proteinExistence type="predicted"/>
<keyword evidence="2" id="KW-0732">Signal</keyword>
<sequence length="905" mass="98272">MPRVGPLSLACFWALFCLSFRICWGARAQNDALDIDAGEDADEQLLWMWGDIFTSASDFLWTFDISWFAIFAAFAVFLWCWQPSHLMGSSAHDGEGQKIDHDWEPEPWSATLFSSLTSHVPGIVGFVGFQKIVVARIVSASQPTVLLSPANVLLYTSILISMAATFTSLMFLAVDYLRRLAIHSAKRRYLRLKLDCGRLEATGLGILLLVLGAVALLLYLVIIYMAVRDKAFLTDAEVAQLVLKRVSSAGTVLLYLFNLRSLCASPKVQLHTMLDTSEEKTRDITLEEFLDLSAGVTARDTAGNTAGDTADEGLRSRVAHFLGFLAGEDLALFINKGSREAFFPKQRLAPLANVVCCLLFVGVLPLMIQKGMDRLFDPPGIEDVRAHPTNLFLQPESGFDFLLLVEQGKPPVLHVKTKFQQTSRVSICCPENSKNCNFREFNHSLVEFDDKQKIVDVPLKDGASTNCTLTALGLSRSARTSRQIRVESLDTFRLKTCTQDKCTCNDGYRGSWKASDGAQKLSEACQLVRCPEHSLSNKEDGGCVCQEYYVGNITWSGSTPTGTCVPAPCEIPGSNEALGKECKCKDGFMADSISWNFSRQRFQGSCTPAACNIPNSNNLGGLDCRCNNAFMGNITWNGVQPRGNCTPAPCEVQHSNGNPGLNCACLDGFSGDISWTNSTPSGSCKPAPCNVEHSNAKSGLECACSNAYVGRISWDRAVASGPCTPAPCNISNTVYDGLECRCKDGYEGKIAWNGSNAQGTCEPAKCTVPNSDTVPGPKCRCSYGYYGNITWAGSRHRGDCTQVLCSGNHVNNLNGPDCDCAPGFMRTSVDPGAPLEISTQGTYNVHFYLSCHSAPCNISNTVYDGLECRCKDGYEGKIAWNGSNAQGTCEPAKCTVPNSDTVPGP</sequence>
<dbReference type="SMART" id="SM00181">
    <property type="entry name" value="EGF"/>
    <property type="match status" value="5"/>
</dbReference>
<feature type="domain" description="EGF-like" evidence="3">
    <location>
        <begin position="544"/>
        <end position="607"/>
    </location>
</feature>
<keyword evidence="1" id="KW-1133">Transmembrane helix</keyword>
<feature type="transmembrane region" description="Helical" evidence="1">
    <location>
        <begin position="199"/>
        <end position="226"/>
    </location>
</feature>
<dbReference type="EMBL" id="CAJNDS010000157">
    <property type="protein sequence ID" value="CAE6971582.1"/>
    <property type="molecule type" value="Genomic_DNA"/>
</dbReference>
<keyword evidence="1" id="KW-0472">Membrane</keyword>
<name>A0A812I5H7_9DINO</name>
<evidence type="ECO:0000259" key="3">
    <source>
        <dbReference type="SMART" id="SM00181"/>
    </source>
</evidence>
<accession>A0A812I5H7</accession>
<feature type="domain" description="EGF-like" evidence="3">
    <location>
        <begin position="623"/>
        <end position="685"/>
    </location>
</feature>
<keyword evidence="5" id="KW-1185">Reference proteome</keyword>
<dbReference type="Proteomes" id="UP000604046">
    <property type="component" value="Unassembled WGS sequence"/>
</dbReference>
<comment type="caution">
    <text evidence="4">The sequence shown here is derived from an EMBL/GenBank/DDBJ whole genome shotgun (WGS) entry which is preliminary data.</text>
</comment>
<reference evidence="4" key="1">
    <citation type="submission" date="2021-02" db="EMBL/GenBank/DDBJ databases">
        <authorList>
            <person name="Dougan E. K."/>
            <person name="Rhodes N."/>
            <person name="Thang M."/>
            <person name="Chan C."/>
        </authorList>
    </citation>
    <scope>NUCLEOTIDE SEQUENCE</scope>
</reference>
<feature type="domain" description="EGF-like" evidence="3">
    <location>
        <begin position="799"/>
        <end position="840"/>
    </location>
</feature>
<feature type="non-terminal residue" evidence="4">
    <location>
        <position position="905"/>
    </location>
</feature>
<dbReference type="AlphaFoldDB" id="A0A812I5H7"/>
<feature type="signal peptide" evidence="2">
    <location>
        <begin position="1"/>
        <end position="25"/>
    </location>
</feature>
<evidence type="ECO:0000313" key="5">
    <source>
        <dbReference type="Proteomes" id="UP000604046"/>
    </source>
</evidence>
<feature type="chain" id="PRO_5032606499" evidence="2">
    <location>
        <begin position="26"/>
        <end position="905"/>
    </location>
</feature>
<evidence type="ECO:0000313" key="4">
    <source>
        <dbReference type="EMBL" id="CAE6971582.1"/>
    </source>
</evidence>